<proteinExistence type="predicted"/>
<accession>A0AAD6RGG9</accession>
<dbReference type="PANTHER" id="PTHR46635:SF1">
    <property type="entry name" value="GLYCOSYL TRANSFERASE FAMILY 1 PROTEIN"/>
    <property type="match status" value="1"/>
</dbReference>
<feature type="region of interest" description="Disordered" evidence="1">
    <location>
        <begin position="230"/>
        <end position="279"/>
    </location>
</feature>
<comment type="caution">
    <text evidence="2">The sequence shown here is derived from an EMBL/GenBank/DDBJ whole genome shotgun (WGS) entry which is preliminary data.</text>
</comment>
<evidence type="ECO:0000313" key="3">
    <source>
        <dbReference type="Proteomes" id="UP001164929"/>
    </source>
</evidence>
<name>A0AAD6RGG9_9ROSI</name>
<organism evidence="2 3">
    <name type="scientific">Populus alba x Populus x berolinensis</name>
    <dbReference type="NCBI Taxonomy" id="444605"/>
    <lineage>
        <taxon>Eukaryota</taxon>
        <taxon>Viridiplantae</taxon>
        <taxon>Streptophyta</taxon>
        <taxon>Embryophyta</taxon>
        <taxon>Tracheophyta</taxon>
        <taxon>Spermatophyta</taxon>
        <taxon>Magnoliopsida</taxon>
        <taxon>eudicotyledons</taxon>
        <taxon>Gunneridae</taxon>
        <taxon>Pentapetalae</taxon>
        <taxon>rosids</taxon>
        <taxon>fabids</taxon>
        <taxon>Malpighiales</taxon>
        <taxon>Salicaceae</taxon>
        <taxon>Saliceae</taxon>
        <taxon>Populus</taxon>
    </lineage>
</organism>
<dbReference type="EMBL" id="JAQIZT010000002">
    <property type="protein sequence ID" value="KAJ7007767.1"/>
    <property type="molecule type" value="Genomic_DNA"/>
</dbReference>
<feature type="region of interest" description="Disordered" evidence="1">
    <location>
        <begin position="683"/>
        <end position="735"/>
    </location>
</feature>
<reference evidence="2" key="1">
    <citation type="journal article" date="2023" name="Mol. Ecol. Resour.">
        <title>Chromosome-level genome assembly of a triploid poplar Populus alba 'Berolinensis'.</title>
        <authorList>
            <person name="Chen S."/>
            <person name="Yu Y."/>
            <person name="Wang X."/>
            <person name="Wang S."/>
            <person name="Zhang T."/>
            <person name="Zhou Y."/>
            <person name="He R."/>
            <person name="Meng N."/>
            <person name="Wang Y."/>
            <person name="Liu W."/>
            <person name="Liu Z."/>
            <person name="Liu J."/>
            <person name="Guo Q."/>
            <person name="Huang H."/>
            <person name="Sederoff R.R."/>
            <person name="Wang G."/>
            <person name="Qu G."/>
            <person name="Chen S."/>
        </authorList>
    </citation>
    <scope>NUCLEOTIDE SEQUENCE</scope>
    <source>
        <strain evidence="2">SC-2020</strain>
    </source>
</reference>
<feature type="compositionally biased region" description="Basic residues" evidence="1">
    <location>
        <begin position="701"/>
        <end position="710"/>
    </location>
</feature>
<keyword evidence="3" id="KW-1185">Reference proteome</keyword>
<protein>
    <submittedName>
        <fullName evidence="2">Uncharacterized protein</fullName>
    </submittedName>
</protein>
<dbReference type="Proteomes" id="UP001164929">
    <property type="component" value="Chromosome 2"/>
</dbReference>
<dbReference type="AlphaFoldDB" id="A0AAD6RGG9"/>
<gene>
    <name evidence="2" type="ORF">NC653_006713</name>
</gene>
<feature type="compositionally biased region" description="Low complexity" evidence="1">
    <location>
        <begin position="724"/>
        <end position="735"/>
    </location>
</feature>
<dbReference type="PANTHER" id="PTHR46635">
    <property type="entry name" value="GLYCOSYL TRANSFERASE FAMILY 1 PROTEIN"/>
    <property type="match status" value="1"/>
</dbReference>
<sequence length="735" mass="84585">MFTSSDEPVGYAFDPILQKWYGIDLPHIKTSNWFIASSCGLVSFMDNDSRSELYVCNPITKHCRKLQESPGLKFPDYSALAISVNRISHGYTISIVKSKQVLGIFSNGISLSTFMILIRGCGLLMVGGLGTQDRPDIIKGIGIWVLNGKDWQEIAECPISFSKDLGSWDDVFACSGTDNLIYIQSYGAPALLVFYFNQKQWKWSQKVPSDKEPPLDIPVDSTVSSLTKIHPQLESGSGGNTGRGQQHQHADDWPGRKGYPKLKDRTDQPRGTWEEVYRNAKRADRSRNDLHERDEGELLRTGQPLCIYEPYFGEGTWSFLHLSSLYRGIGLLEFINLVSFLFLYTDYGCSPRKVEDPGQMTLMHPPVCPLLSNSYYRDALGDYGAFFAIANRIDRIPQEFLDRVSILESNSKEEHGQIWLYCKMWKRQGYSQPLGLSERMWQLHGSIDVSYATIASLSRIAEKALIDAIETQKHRDAVYFWVPMDMDPRSHLRRDFWSFCDAINAGNCKLAFSDALKRMYGIKHDLDSLPSMPEDGDTWSVMLSFALPTRSFLEFVMFSRMFVDALDAQMYDEHHQSGRCYLSPAKDKHCYSRVLELLINVWAYHSARQMVYVNPETGLMKEQHTVKSRRGKMWVRWFSYSVLKSMDEDLAEEADSDRPKRRWLWPSTGEVVWEGVYEKERNLRSHQKEKRRQQSKDKQQRMRKKHRQKVLGKYVKPPPEDIENSNSTMSTSETS</sequence>
<evidence type="ECO:0000256" key="1">
    <source>
        <dbReference type="SAM" id="MobiDB-lite"/>
    </source>
</evidence>
<feature type="compositionally biased region" description="Basic and acidic residues" evidence="1">
    <location>
        <begin position="248"/>
        <end position="279"/>
    </location>
</feature>
<evidence type="ECO:0000313" key="2">
    <source>
        <dbReference type="EMBL" id="KAJ7007767.1"/>
    </source>
</evidence>